<dbReference type="Gene3D" id="3.30.260.10">
    <property type="entry name" value="TCP-1-like chaperonin intermediate domain"/>
    <property type="match status" value="1"/>
</dbReference>
<dbReference type="GO" id="GO:0140662">
    <property type="term" value="F:ATP-dependent protein folding chaperone"/>
    <property type="evidence" value="ECO:0007669"/>
    <property type="project" value="InterPro"/>
</dbReference>
<comment type="similarity">
    <text evidence="2 9">Belongs to the TCP-1 chaperonin family.</text>
</comment>
<dbReference type="Gene3D" id="3.50.7.10">
    <property type="entry name" value="GroEL"/>
    <property type="match status" value="1"/>
</dbReference>
<dbReference type="InterPro" id="IPR012721">
    <property type="entry name" value="Chap_CCT_theta"/>
</dbReference>
<comment type="subcellular location">
    <subcellularLocation>
        <location evidence="1">Cytoplasm</location>
    </subcellularLocation>
</comment>
<evidence type="ECO:0000256" key="4">
    <source>
        <dbReference type="ARBA" id="ARBA00022490"/>
    </source>
</evidence>
<dbReference type="SUPFAM" id="SSF52029">
    <property type="entry name" value="GroEL apical domain-like"/>
    <property type="match status" value="1"/>
</dbReference>
<sequence length="545" mass="59206">MALHIPKAPGVPQMLKEGARMFSGLEEAVYRNINACKQFAQSVRSAYGPNGMNKMIINHIDKQFVTSDAGTIIRELDVEHPAAKLMVLASQMQDAEVGDGTNFVIVLSGALLEAADELLRLGVTTSEIAEGYEKALDKCLELLPGLVCHEIKDPKNVEAVIRGIKPSIMSKQYGNEDFITSLVARAAVAILPDKTTFNVDNVRICKILGAGLLQSEVLSGMVFKREVEGDVSSALKAKVAIYSCPVDITQTETKGTVLIKTADELLNFSKGEESLLEKQIKEISDTGVKVIVAGAKFGDMALHFLNKYGIMGVRLNSKFDLRRLAKTVNGVVLPRLTTPTAQELGYCDAVRVEEVGDTRVVVFNMESKESRISTVVIRGSTENYMDDIERAIDDGVNTFKGIARDGRFVAGAGATEIELAQQLMQYADTLPGLEQYAVRKFAVALESIPRALADNSGANATEVINNIYKAHRENNKYAGFDIDSENNGVCDVNEKGILDLYVLKYWGLKYAVGAATTILKVDQIIMAKRAGGPKPKAKASSDDES</sequence>
<evidence type="ECO:0000256" key="5">
    <source>
        <dbReference type="ARBA" id="ARBA00022741"/>
    </source>
</evidence>
<name>A0A6J1MMF8_BICAN</name>
<reference evidence="11" key="1">
    <citation type="submission" date="2025-08" db="UniProtKB">
        <authorList>
            <consortium name="RefSeq"/>
        </authorList>
    </citation>
    <scope>IDENTIFICATION</scope>
</reference>
<dbReference type="SUPFAM" id="SSF54849">
    <property type="entry name" value="GroEL-intermediate domain like"/>
    <property type="match status" value="1"/>
</dbReference>
<organism evidence="10 11">
    <name type="scientific">Bicyclus anynana</name>
    <name type="common">Squinting bush brown butterfly</name>
    <dbReference type="NCBI Taxonomy" id="110368"/>
    <lineage>
        <taxon>Eukaryota</taxon>
        <taxon>Metazoa</taxon>
        <taxon>Ecdysozoa</taxon>
        <taxon>Arthropoda</taxon>
        <taxon>Hexapoda</taxon>
        <taxon>Insecta</taxon>
        <taxon>Pterygota</taxon>
        <taxon>Neoptera</taxon>
        <taxon>Endopterygota</taxon>
        <taxon>Lepidoptera</taxon>
        <taxon>Glossata</taxon>
        <taxon>Ditrysia</taxon>
        <taxon>Papilionoidea</taxon>
        <taxon>Nymphalidae</taxon>
        <taxon>Satyrinae</taxon>
        <taxon>Satyrini</taxon>
        <taxon>Mycalesina</taxon>
        <taxon>Bicyclus</taxon>
    </lineage>
</organism>
<evidence type="ECO:0000256" key="9">
    <source>
        <dbReference type="RuleBase" id="RU004187"/>
    </source>
</evidence>
<dbReference type="InterPro" id="IPR002423">
    <property type="entry name" value="Cpn60/GroEL/TCP-1"/>
</dbReference>
<evidence type="ECO:0000256" key="1">
    <source>
        <dbReference type="ARBA" id="ARBA00004496"/>
    </source>
</evidence>
<evidence type="ECO:0000256" key="3">
    <source>
        <dbReference type="ARBA" id="ARBA00016981"/>
    </source>
</evidence>
<evidence type="ECO:0000313" key="10">
    <source>
        <dbReference type="Proteomes" id="UP001652582"/>
    </source>
</evidence>
<gene>
    <name evidence="11" type="primary">LOC112043089</name>
</gene>
<evidence type="ECO:0000256" key="2">
    <source>
        <dbReference type="ARBA" id="ARBA00008020"/>
    </source>
</evidence>
<keyword evidence="6 9" id="KW-0067">ATP-binding</keyword>
<keyword evidence="5 9" id="KW-0547">Nucleotide-binding</keyword>
<dbReference type="Gene3D" id="1.10.560.10">
    <property type="entry name" value="GroEL-like equatorial domain"/>
    <property type="match status" value="1"/>
</dbReference>
<dbReference type="KEGG" id="bany:112043089"/>
<dbReference type="InterPro" id="IPR002194">
    <property type="entry name" value="Chaperonin_TCP-1_CS"/>
</dbReference>
<dbReference type="GeneID" id="112043089"/>
<dbReference type="Pfam" id="PF00118">
    <property type="entry name" value="Cpn60_TCP1"/>
    <property type="match status" value="1"/>
</dbReference>
<dbReference type="AlphaFoldDB" id="A0A6J1MMF8"/>
<dbReference type="PANTHER" id="PTHR11353">
    <property type="entry name" value="CHAPERONIN"/>
    <property type="match status" value="1"/>
</dbReference>
<dbReference type="NCBIfam" id="TIGR02346">
    <property type="entry name" value="chap_CCT_theta"/>
    <property type="match status" value="1"/>
</dbReference>
<dbReference type="CDD" id="cd03341">
    <property type="entry name" value="TCP1_theta"/>
    <property type="match status" value="1"/>
</dbReference>
<keyword evidence="10" id="KW-1185">Reference proteome</keyword>
<dbReference type="OrthoDB" id="1748577at2759"/>
<dbReference type="Proteomes" id="UP001652582">
    <property type="component" value="Chromosome 13"/>
</dbReference>
<dbReference type="GO" id="GO:0051082">
    <property type="term" value="F:unfolded protein binding"/>
    <property type="evidence" value="ECO:0007669"/>
    <property type="project" value="InterPro"/>
</dbReference>
<keyword evidence="4" id="KW-0963">Cytoplasm</keyword>
<dbReference type="InterPro" id="IPR017998">
    <property type="entry name" value="Chaperone_TCP-1"/>
</dbReference>
<dbReference type="InterPro" id="IPR027409">
    <property type="entry name" value="GroEL-like_apical_dom_sf"/>
</dbReference>
<protein>
    <recommendedName>
        <fullName evidence="3">T-complex protein 1 subunit theta</fullName>
    </recommendedName>
    <alternativeName>
        <fullName evidence="8">CCT-theta</fullName>
    </alternativeName>
</protein>
<evidence type="ECO:0000313" key="11">
    <source>
        <dbReference type="RefSeq" id="XP_023934123.2"/>
    </source>
</evidence>
<evidence type="ECO:0000256" key="7">
    <source>
        <dbReference type="ARBA" id="ARBA00023186"/>
    </source>
</evidence>
<evidence type="ECO:0000256" key="6">
    <source>
        <dbReference type="ARBA" id="ARBA00022840"/>
    </source>
</evidence>
<dbReference type="GO" id="GO:0016887">
    <property type="term" value="F:ATP hydrolysis activity"/>
    <property type="evidence" value="ECO:0007669"/>
    <property type="project" value="InterPro"/>
</dbReference>
<dbReference type="InterPro" id="IPR027410">
    <property type="entry name" value="TCP-1-like_intermed_sf"/>
</dbReference>
<dbReference type="GO" id="GO:0005737">
    <property type="term" value="C:cytoplasm"/>
    <property type="evidence" value="ECO:0007669"/>
    <property type="project" value="UniProtKB-SubCell"/>
</dbReference>
<dbReference type="SUPFAM" id="SSF48592">
    <property type="entry name" value="GroEL equatorial domain-like"/>
    <property type="match status" value="1"/>
</dbReference>
<proteinExistence type="inferred from homology"/>
<dbReference type="GO" id="GO:0005524">
    <property type="term" value="F:ATP binding"/>
    <property type="evidence" value="ECO:0007669"/>
    <property type="project" value="UniProtKB-KW"/>
</dbReference>
<dbReference type="InterPro" id="IPR027413">
    <property type="entry name" value="GROEL-like_equatorial_sf"/>
</dbReference>
<dbReference type="RefSeq" id="XP_023934123.2">
    <property type="nucleotide sequence ID" value="XM_024078355.2"/>
</dbReference>
<dbReference type="PROSITE" id="PS00995">
    <property type="entry name" value="TCP1_3"/>
    <property type="match status" value="1"/>
</dbReference>
<evidence type="ECO:0000256" key="8">
    <source>
        <dbReference type="ARBA" id="ARBA00029602"/>
    </source>
</evidence>
<keyword evidence="7 9" id="KW-0143">Chaperone</keyword>
<dbReference type="PROSITE" id="PS00750">
    <property type="entry name" value="TCP1_1"/>
    <property type="match status" value="1"/>
</dbReference>
<dbReference type="PRINTS" id="PR00304">
    <property type="entry name" value="TCOMPLEXTCP1"/>
</dbReference>
<accession>A0A6J1MMF8</accession>